<keyword evidence="2" id="KW-0325">Glycoprotein</keyword>
<feature type="domain" description="Sulfotransferase" evidence="3">
    <location>
        <begin position="12"/>
        <end position="202"/>
    </location>
</feature>
<dbReference type="PANTHER" id="PTHR10605">
    <property type="entry name" value="HEPARAN SULFATE SULFOTRANSFERASE"/>
    <property type="match status" value="1"/>
</dbReference>
<accession>A0A5B8Y5D1</accession>
<evidence type="ECO:0000256" key="2">
    <source>
        <dbReference type="ARBA" id="ARBA00023180"/>
    </source>
</evidence>
<dbReference type="EMBL" id="CP041186">
    <property type="protein sequence ID" value="QDG51924.1"/>
    <property type="molecule type" value="Genomic_DNA"/>
</dbReference>
<accession>A0A4Y6PU98</accession>
<dbReference type="InterPro" id="IPR037359">
    <property type="entry name" value="NST/OST"/>
</dbReference>
<dbReference type="InterPro" id="IPR000863">
    <property type="entry name" value="Sulfotransferase_dom"/>
</dbReference>
<dbReference type="Pfam" id="PF00685">
    <property type="entry name" value="Sulfotransfer_1"/>
    <property type="match status" value="1"/>
</dbReference>
<dbReference type="Gene3D" id="3.40.50.300">
    <property type="entry name" value="P-loop containing nucleotide triphosphate hydrolases"/>
    <property type="match status" value="1"/>
</dbReference>
<evidence type="ECO:0000313" key="4">
    <source>
        <dbReference type="EMBL" id="QDG51924.1"/>
    </source>
</evidence>
<dbReference type="AlphaFoldDB" id="A0A4Y6PU98"/>
<evidence type="ECO:0000313" key="5">
    <source>
        <dbReference type="Proteomes" id="UP000315995"/>
    </source>
</evidence>
<dbReference type="SUPFAM" id="SSF52540">
    <property type="entry name" value="P-loop containing nucleoside triphosphate hydrolases"/>
    <property type="match status" value="1"/>
</dbReference>
<keyword evidence="5" id="KW-1185">Reference proteome</keyword>
<name>A0A4Y6PU98_PERCE</name>
<dbReference type="OrthoDB" id="5317005at2"/>
<gene>
    <name evidence="4" type="ORF">FIV42_14600</name>
</gene>
<dbReference type="InterPro" id="IPR027417">
    <property type="entry name" value="P-loop_NTPase"/>
</dbReference>
<dbReference type="Proteomes" id="UP000315995">
    <property type="component" value="Chromosome"/>
</dbReference>
<evidence type="ECO:0000259" key="3">
    <source>
        <dbReference type="Pfam" id="PF00685"/>
    </source>
</evidence>
<sequence>MKRASNIDRFAVIIGAMKCGTTSLFRYLCQHPQVVGSSHKELNYFANDDNWARGNTWYEEHFDFDPARHRVGLEASTHYTKQPMYPNAAERMAQVDASFKLVYLVRDPIARIESHLTHGVFKGWLGERKHIKDHPHVLAVSRYAYQLDAFLEHFPADDILVVSLSELKQRPRAVVDRVLAHIGLEADFELNTDSQHNSSREKTVDRGLWRVLSKTGPLGQALPTGVRRFLGEGVERQVLSPDERAFVARELADDMQRLRDEHGVDTDAWFADVEA</sequence>
<dbReference type="RefSeq" id="WP_141198402.1">
    <property type="nucleotide sequence ID" value="NZ_CP041186.1"/>
</dbReference>
<organism evidence="4 5">
    <name type="scientific">Persicimonas caeni</name>
    <dbReference type="NCBI Taxonomy" id="2292766"/>
    <lineage>
        <taxon>Bacteria</taxon>
        <taxon>Deltaproteobacteria</taxon>
        <taxon>Bradymonadales</taxon>
        <taxon>Bradymonadaceae</taxon>
        <taxon>Persicimonas</taxon>
    </lineage>
</organism>
<proteinExistence type="predicted"/>
<dbReference type="PANTHER" id="PTHR10605:SF56">
    <property type="entry name" value="BIFUNCTIONAL HEPARAN SULFATE N-DEACETYLASE_N-SULFOTRANSFERASE"/>
    <property type="match status" value="1"/>
</dbReference>
<protein>
    <submittedName>
        <fullName evidence="4">Sulfotransferase</fullName>
    </submittedName>
</protein>
<evidence type="ECO:0000256" key="1">
    <source>
        <dbReference type="ARBA" id="ARBA00022679"/>
    </source>
</evidence>
<reference evidence="4 5" key="1">
    <citation type="submission" date="2019-06" db="EMBL/GenBank/DDBJ databases">
        <title>Persicimonas caeni gen. nov., sp. nov., a predatory bacterium isolated from solar saltern.</title>
        <authorList>
            <person name="Wang S."/>
        </authorList>
    </citation>
    <scope>NUCLEOTIDE SEQUENCE [LARGE SCALE GENOMIC DNA]</scope>
    <source>
        <strain evidence="4 5">YN101</strain>
    </source>
</reference>
<dbReference type="GO" id="GO:0008146">
    <property type="term" value="F:sulfotransferase activity"/>
    <property type="evidence" value="ECO:0007669"/>
    <property type="project" value="InterPro"/>
</dbReference>
<keyword evidence="1 4" id="KW-0808">Transferase</keyword>